<dbReference type="GO" id="GO:0016020">
    <property type="term" value="C:membrane"/>
    <property type="evidence" value="ECO:0007669"/>
    <property type="project" value="InterPro"/>
</dbReference>
<feature type="transmembrane region" description="Helical" evidence="1">
    <location>
        <begin position="241"/>
        <end position="265"/>
    </location>
</feature>
<sequence>MRAGKQGMRMTVYGTATLSGPADGRGIGHAVGAAAAGFGRLPPTALMLFSLVSVQVGAALATMLFSALGPVGTVFCIFISAAVMLTLWSRPKLSDAFADRRAFTLVLAFGFVLAFMELPFFLAMQYIPLGITATIAFLGPLAIATIMSRRLIHFLCIGIALIGIALLTPLNLGEGALFGNHSALDMRGVGLAGLAAIGWACFAPASQKAGKVFGGLKGLTLGMWAAAFMALPFAVMEGSLFQASASGLASAFAVGLLTTVLPLGLEYQALQRMSARAYGILLTLEPAIAVMVGALLLGQGITLTTSIAVACVTAAAAGITLSEMHGGRG</sequence>
<proteinExistence type="predicted"/>
<evidence type="ECO:0000256" key="1">
    <source>
        <dbReference type="SAM" id="Phobius"/>
    </source>
</evidence>
<feature type="transmembrane region" description="Helical" evidence="1">
    <location>
        <begin position="303"/>
        <end position="321"/>
    </location>
</feature>
<organism evidence="3 4">
    <name type="scientific">Hwanghaeella grinnelliae</name>
    <dbReference type="NCBI Taxonomy" id="2500179"/>
    <lineage>
        <taxon>Bacteria</taxon>
        <taxon>Pseudomonadati</taxon>
        <taxon>Pseudomonadota</taxon>
        <taxon>Alphaproteobacteria</taxon>
        <taxon>Rhodospirillales</taxon>
        <taxon>Rhodospirillaceae</taxon>
        <taxon>Hwanghaeella</taxon>
    </lineage>
</organism>
<feature type="transmembrane region" description="Helical" evidence="1">
    <location>
        <begin position="277"/>
        <end position="297"/>
    </location>
</feature>
<dbReference type="EMBL" id="SADE01000003">
    <property type="protein sequence ID" value="RVU34880.1"/>
    <property type="molecule type" value="Genomic_DNA"/>
</dbReference>
<dbReference type="Pfam" id="PF00892">
    <property type="entry name" value="EamA"/>
    <property type="match status" value="1"/>
</dbReference>
<dbReference type="Proteomes" id="UP000287447">
    <property type="component" value="Unassembled WGS sequence"/>
</dbReference>
<feature type="transmembrane region" description="Helical" evidence="1">
    <location>
        <begin position="188"/>
        <end position="206"/>
    </location>
</feature>
<gene>
    <name evidence="3" type="ORF">EOI86_18760</name>
</gene>
<feature type="transmembrane region" description="Helical" evidence="1">
    <location>
        <begin position="102"/>
        <end position="120"/>
    </location>
</feature>
<protein>
    <submittedName>
        <fullName evidence="3">EamA family transporter</fullName>
    </submittedName>
</protein>
<feature type="transmembrane region" description="Helical" evidence="1">
    <location>
        <begin position="126"/>
        <end position="144"/>
    </location>
</feature>
<reference evidence="4" key="1">
    <citation type="submission" date="2019-01" db="EMBL/GenBank/DDBJ databases">
        <title>Gri0909 isolated from a small marine red alga.</title>
        <authorList>
            <person name="Kim J."/>
            <person name="Jeong S.E."/>
            <person name="Jeon C.O."/>
        </authorList>
    </citation>
    <scope>NUCLEOTIDE SEQUENCE [LARGE SCALE GENOMIC DNA]</scope>
    <source>
        <strain evidence="4">Gri0909</strain>
    </source>
</reference>
<dbReference type="InterPro" id="IPR000620">
    <property type="entry name" value="EamA_dom"/>
</dbReference>
<accession>A0A3S2Z5Y3</accession>
<feature type="transmembrane region" description="Helical" evidence="1">
    <location>
        <begin position="45"/>
        <end position="65"/>
    </location>
</feature>
<keyword evidence="1" id="KW-0812">Transmembrane</keyword>
<feature type="transmembrane region" description="Helical" evidence="1">
    <location>
        <begin position="151"/>
        <end position="168"/>
    </location>
</feature>
<dbReference type="AlphaFoldDB" id="A0A3S2Z5Y3"/>
<comment type="caution">
    <text evidence="3">The sequence shown here is derived from an EMBL/GenBank/DDBJ whole genome shotgun (WGS) entry which is preliminary data.</text>
</comment>
<name>A0A3S2Z5Y3_9PROT</name>
<dbReference type="InterPro" id="IPR037185">
    <property type="entry name" value="EmrE-like"/>
</dbReference>
<evidence type="ECO:0000313" key="4">
    <source>
        <dbReference type="Proteomes" id="UP000287447"/>
    </source>
</evidence>
<feature type="domain" description="EamA" evidence="2">
    <location>
        <begin position="187"/>
        <end position="320"/>
    </location>
</feature>
<feature type="transmembrane region" description="Helical" evidence="1">
    <location>
        <begin position="218"/>
        <end position="235"/>
    </location>
</feature>
<evidence type="ECO:0000313" key="3">
    <source>
        <dbReference type="EMBL" id="RVU34880.1"/>
    </source>
</evidence>
<dbReference type="SUPFAM" id="SSF103481">
    <property type="entry name" value="Multidrug resistance efflux transporter EmrE"/>
    <property type="match status" value="1"/>
</dbReference>
<keyword evidence="1" id="KW-0472">Membrane</keyword>
<evidence type="ECO:0000259" key="2">
    <source>
        <dbReference type="Pfam" id="PF00892"/>
    </source>
</evidence>
<keyword evidence="1" id="KW-1133">Transmembrane helix</keyword>
<keyword evidence="4" id="KW-1185">Reference proteome</keyword>
<feature type="transmembrane region" description="Helical" evidence="1">
    <location>
        <begin position="71"/>
        <end position="90"/>
    </location>
</feature>